<keyword evidence="5" id="KW-0067">ATP-binding</keyword>
<feature type="domain" description="ABC transporter" evidence="9">
    <location>
        <begin position="1064"/>
        <end position="1297"/>
    </location>
</feature>
<comment type="caution">
    <text evidence="11">The sequence shown here is derived from an EMBL/GenBank/DDBJ whole genome shotgun (WGS) entry which is preliminary data.</text>
</comment>
<dbReference type="GO" id="GO:0016887">
    <property type="term" value="F:ATP hydrolysis activity"/>
    <property type="evidence" value="ECO:0007669"/>
    <property type="project" value="InterPro"/>
</dbReference>
<evidence type="ECO:0000256" key="5">
    <source>
        <dbReference type="ARBA" id="ARBA00022840"/>
    </source>
</evidence>
<evidence type="ECO:0000256" key="3">
    <source>
        <dbReference type="ARBA" id="ARBA00022692"/>
    </source>
</evidence>
<feature type="transmembrane region" description="Helical" evidence="8">
    <location>
        <begin position="142"/>
        <end position="161"/>
    </location>
</feature>
<keyword evidence="3 8" id="KW-0812">Transmembrane</keyword>
<evidence type="ECO:0000259" key="10">
    <source>
        <dbReference type="PROSITE" id="PS50929"/>
    </source>
</evidence>
<dbReference type="FunFam" id="3.40.50.300:FF:000163">
    <property type="entry name" value="Multidrug resistance-associated protein member 4"/>
    <property type="match status" value="1"/>
</dbReference>
<evidence type="ECO:0000259" key="9">
    <source>
        <dbReference type="PROSITE" id="PS50893"/>
    </source>
</evidence>
<keyword evidence="6 8" id="KW-1133">Transmembrane helix</keyword>
<dbReference type="Pfam" id="PF00664">
    <property type="entry name" value="ABC_membrane"/>
    <property type="match status" value="3"/>
</dbReference>
<evidence type="ECO:0000256" key="8">
    <source>
        <dbReference type="SAM" id="Phobius"/>
    </source>
</evidence>
<dbReference type="SUPFAM" id="SSF52540">
    <property type="entry name" value="P-loop containing nucleoside triphosphate hydrolases"/>
    <property type="match status" value="2"/>
</dbReference>
<feature type="transmembrane region" description="Helical" evidence="8">
    <location>
        <begin position="863"/>
        <end position="896"/>
    </location>
</feature>
<gene>
    <name evidence="11" type="primary">Abcc10</name>
    <name evidence="11" type="ORF">TNIN_270861</name>
</gene>
<feature type="transmembrane region" description="Helical" evidence="8">
    <location>
        <begin position="971"/>
        <end position="990"/>
    </location>
</feature>
<sequence>MIILQVLYIASLLPKNTKRAEHIWSQNLNSSLEEQEPLISSVLSRYYGFVEEIDSLDLGVAEEPSNIFSKILFLWVHSLMLKGSKKNLKSVDDLYDLPVSLQTAHLSERIFSCRNIPNDFNRKNFIQCCKCMKMKALPLVSLLHKIFAWEFYAIGILKFISDVSSFGGPLLLNALVSFLETNDKKPSNKGYYYTLGLFSVTFVSALTTVHYNYLISRIGLKIKASVMMMVYKKTLCLNKISLSGMNTGEILNFISTDADRIVNFCNSFHQHVAKKIGGYSTLMMKAKDKRIKIMNEIISGIRIIKMNTWEKIFSKKLEGIRYEEVKYLKKRKYLDALCVYFWATTPVLISFLTFTVFALIGYSLTAAKVFTSIALFNILIMPLNAIPWVLNGIVEAWISVKRVSVFLQLPDLDYEDFYSELGNDSLSKLEIINGVFSYCDTHNYSNSDERIAVSSEQTRASEYFLGPIGLKLSQGDFICVVGKVGSGKSSLLSSILADLNSVSGDIKMNISQRNFGIGYVSQEPWIQQKTVQENILFGKSLNILKYRKVLEACALIDDLALLPYGDRTEVGDKGVTLSGGQKARIALARAVYQDFDIYLLDDPLSAVDAHVADHIFSNCIMGILRNKMRILCTHKTQFAEKADYLMVLSNGKVISHAPPNQALQFYHLNEGEDSDFEEKSDRPLISDVSSLENSLSESLVQKEEKEEGTVKLQVYKAYWCSVGSVLSILVLLFCFLMQASKTTSDWWLSFWVSSIQQSNHSTNVNYSDITDAFETKHTERSLTFYLSIYGALAAVNSIFTLFRAFLFAYAGIKAAVTLHNRLLKNIMKAASSFFDITPLGRIMNRFSSDIYCIDDAFPFILNIFLAQVFALAGCIIITCYALPWILLPISILLIFYCKLQQYYRFTSRELKRLSSISLSPIYAHFSETLNGHSTIRAMSAVNRFLKENMERIDSNLRACLSITAASQWLNLRLQFIGVIIVTAVAVVALLQREYSTVDPGLVGLALSYALSVTALLNGSITAFTETEKEIVSVERVMQYIERIKTESDDFFQQPPFAWPSHGVISFVHVSLRYRESCPYSLRGVSFETRPGEKLGVVGRTGSGKSSLIQVLFRMVDSFEGAVLIDGVNISNLQKGKLRSSLSVIPQHPFLFSGTIRENLDPHFLKSDSQIWKALKDCHMDEKLQSLGGLDVEVEEQGQNFSIGERQLICLARALLQRSKILCMDEATASIDYHTDSLIRHTVRMAFRRSTILVIAHRVETILDCDRVIVMNEGQIVEIDKPSTLLSDPKSEFYGLVYNKKE</sequence>
<name>A0A8X6YTW6_9ARAC</name>
<evidence type="ECO:0000256" key="1">
    <source>
        <dbReference type="ARBA" id="ARBA00004141"/>
    </source>
</evidence>
<dbReference type="InterPro" id="IPR011527">
    <property type="entry name" value="ABC1_TM_dom"/>
</dbReference>
<keyword evidence="12" id="KW-1185">Reference proteome</keyword>
<dbReference type="Gene3D" id="3.40.50.300">
    <property type="entry name" value="P-loop containing nucleotide triphosphate hydrolases"/>
    <property type="match status" value="2"/>
</dbReference>
<dbReference type="InterPro" id="IPR027417">
    <property type="entry name" value="P-loop_NTPase"/>
</dbReference>
<dbReference type="Proteomes" id="UP000886998">
    <property type="component" value="Unassembled WGS sequence"/>
</dbReference>
<dbReference type="CDD" id="cd18598">
    <property type="entry name" value="ABC_6TM_MRP7_D1_like"/>
    <property type="match status" value="1"/>
</dbReference>
<dbReference type="CDD" id="cd03250">
    <property type="entry name" value="ABCC_MRP_domain1"/>
    <property type="match status" value="1"/>
</dbReference>
<dbReference type="PROSITE" id="PS00211">
    <property type="entry name" value="ABC_TRANSPORTER_1"/>
    <property type="match status" value="1"/>
</dbReference>
<dbReference type="GO" id="GO:0005524">
    <property type="term" value="F:ATP binding"/>
    <property type="evidence" value="ECO:0007669"/>
    <property type="project" value="UniProtKB-KW"/>
</dbReference>
<dbReference type="InterPro" id="IPR003593">
    <property type="entry name" value="AAA+_ATPase"/>
</dbReference>
<dbReference type="PROSITE" id="PS50929">
    <property type="entry name" value="ABC_TM1F"/>
    <property type="match status" value="2"/>
</dbReference>
<protein>
    <submittedName>
        <fullName evidence="11">Multidrug resistance-associated protein 7</fullName>
    </submittedName>
</protein>
<feature type="transmembrane region" description="Helical" evidence="8">
    <location>
        <begin position="717"/>
        <end position="739"/>
    </location>
</feature>
<keyword evidence="7 8" id="KW-0472">Membrane</keyword>
<evidence type="ECO:0000313" key="11">
    <source>
        <dbReference type="EMBL" id="GFY77025.1"/>
    </source>
</evidence>
<keyword evidence="4" id="KW-0547">Nucleotide-binding</keyword>
<dbReference type="GO" id="GO:0140359">
    <property type="term" value="F:ABC-type transporter activity"/>
    <property type="evidence" value="ECO:0007669"/>
    <property type="project" value="InterPro"/>
</dbReference>
<dbReference type="CDD" id="cd03244">
    <property type="entry name" value="ABCC_MRP_domain2"/>
    <property type="match status" value="1"/>
</dbReference>
<evidence type="ECO:0000256" key="4">
    <source>
        <dbReference type="ARBA" id="ARBA00022741"/>
    </source>
</evidence>
<feature type="domain" description="ABC transporter" evidence="9">
    <location>
        <begin position="446"/>
        <end position="675"/>
    </location>
</feature>
<accession>A0A8X6YTW6</accession>
<dbReference type="InterPro" id="IPR050173">
    <property type="entry name" value="ABC_transporter_C-like"/>
</dbReference>
<evidence type="ECO:0000256" key="7">
    <source>
        <dbReference type="ARBA" id="ARBA00023136"/>
    </source>
</evidence>
<keyword evidence="2" id="KW-0813">Transport</keyword>
<dbReference type="InterPro" id="IPR036640">
    <property type="entry name" value="ABC1_TM_sf"/>
</dbReference>
<dbReference type="FunFam" id="3.40.50.300:FF:000997">
    <property type="entry name" value="Multidrug resistance-associated protein 1"/>
    <property type="match status" value="1"/>
</dbReference>
<evidence type="ECO:0000256" key="2">
    <source>
        <dbReference type="ARBA" id="ARBA00022448"/>
    </source>
</evidence>
<dbReference type="PANTHER" id="PTHR24223">
    <property type="entry name" value="ATP-BINDING CASSETTE SUB-FAMILY C"/>
    <property type="match status" value="1"/>
</dbReference>
<reference evidence="11" key="1">
    <citation type="submission" date="2020-08" db="EMBL/GenBank/DDBJ databases">
        <title>Multicomponent nature underlies the extraordinary mechanical properties of spider dragline silk.</title>
        <authorList>
            <person name="Kono N."/>
            <person name="Nakamura H."/>
            <person name="Mori M."/>
            <person name="Yoshida Y."/>
            <person name="Ohtoshi R."/>
            <person name="Malay A.D."/>
            <person name="Moran D.A.P."/>
            <person name="Tomita M."/>
            <person name="Numata K."/>
            <person name="Arakawa K."/>
        </authorList>
    </citation>
    <scope>NUCLEOTIDE SEQUENCE</scope>
</reference>
<dbReference type="Gene3D" id="1.20.1560.10">
    <property type="entry name" value="ABC transporter type 1, transmembrane domain"/>
    <property type="match status" value="2"/>
</dbReference>
<dbReference type="CDD" id="cd18605">
    <property type="entry name" value="ABC_6TM_MRP7_D2_like"/>
    <property type="match status" value="1"/>
</dbReference>
<dbReference type="FunFam" id="1.20.1560.10:FF:000113">
    <property type="entry name" value="ABC transporter, putative"/>
    <property type="match status" value="1"/>
</dbReference>
<evidence type="ECO:0000256" key="6">
    <source>
        <dbReference type="ARBA" id="ARBA00022989"/>
    </source>
</evidence>
<feature type="transmembrane region" description="Helical" evidence="8">
    <location>
        <begin position="370"/>
        <end position="394"/>
    </location>
</feature>
<feature type="transmembrane region" description="Helical" evidence="8">
    <location>
        <begin position="784"/>
        <end position="810"/>
    </location>
</feature>
<dbReference type="SMART" id="SM00382">
    <property type="entry name" value="AAA"/>
    <property type="match status" value="2"/>
</dbReference>
<feature type="domain" description="ABC transmembrane type-1" evidence="10">
    <location>
        <begin position="153"/>
        <end position="395"/>
    </location>
</feature>
<dbReference type="PROSITE" id="PS50893">
    <property type="entry name" value="ABC_TRANSPORTER_2"/>
    <property type="match status" value="2"/>
</dbReference>
<feature type="transmembrane region" description="Helical" evidence="8">
    <location>
        <begin position="191"/>
        <end position="214"/>
    </location>
</feature>
<proteinExistence type="predicted"/>
<feature type="transmembrane region" description="Helical" evidence="8">
    <location>
        <begin position="339"/>
        <end position="364"/>
    </location>
</feature>
<comment type="subcellular location">
    <subcellularLocation>
        <location evidence="1">Membrane</location>
        <topology evidence="1">Multi-pass membrane protein</topology>
    </subcellularLocation>
</comment>
<dbReference type="InterPro" id="IPR017871">
    <property type="entry name" value="ABC_transporter-like_CS"/>
</dbReference>
<dbReference type="Pfam" id="PF00005">
    <property type="entry name" value="ABC_tran"/>
    <property type="match status" value="2"/>
</dbReference>
<dbReference type="GO" id="GO:0016020">
    <property type="term" value="C:membrane"/>
    <property type="evidence" value="ECO:0007669"/>
    <property type="project" value="UniProtKB-SubCell"/>
</dbReference>
<feature type="domain" description="ABC transmembrane type-1" evidence="10">
    <location>
        <begin position="728"/>
        <end position="1028"/>
    </location>
</feature>
<organism evidence="11 12">
    <name type="scientific">Trichonephila inaurata madagascariensis</name>
    <dbReference type="NCBI Taxonomy" id="2747483"/>
    <lineage>
        <taxon>Eukaryota</taxon>
        <taxon>Metazoa</taxon>
        <taxon>Ecdysozoa</taxon>
        <taxon>Arthropoda</taxon>
        <taxon>Chelicerata</taxon>
        <taxon>Arachnida</taxon>
        <taxon>Araneae</taxon>
        <taxon>Araneomorphae</taxon>
        <taxon>Entelegynae</taxon>
        <taxon>Araneoidea</taxon>
        <taxon>Nephilidae</taxon>
        <taxon>Trichonephila</taxon>
        <taxon>Trichonephila inaurata</taxon>
    </lineage>
</organism>
<dbReference type="PANTHER" id="PTHR24223:SF330">
    <property type="entry name" value="ATP-BINDING CASSETTE SUB-FAMILY C MEMBER 10"/>
    <property type="match status" value="1"/>
</dbReference>
<dbReference type="OrthoDB" id="6500128at2759"/>
<feature type="transmembrane region" description="Helical" evidence="8">
    <location>
        <begin position="1002"/>
        <end position="1023"/>
    </location>
</feature>
<dbReference type="InterPro" id="IPR003439">
    <property type="entry name" value="ABC_transporter-like_ATP-bd"/>
</dbReference>
<dbReference type="SUPFAM" id="SSF90123">
    <property type="entry name" value="ABC transporter transmembrane region"/>
    <property type="match status" value="2"/>
</dbReference>
<evidence type="ECO:0000313" key="12">
    <source>
        <dbReference type="Proteomes" id="UP000886998"/>
    </source>
</evidence>
<dbReference type="EMBL" id="BMAV01022279">
    <property type="protein sequence ID" value="GFY77025.1"/>
    <property type="molecule type" value="Genomic_DNA"/>
</dbReference>